<comment type="caution">
    <text evidence="1">Lacks conserved residue(s) required for the propagation of feature annotation.</text>
</comment>
<feature type="region of interest" description="Disordered" evidence="3">
    <location>
        <begin position="23"/>
        <end position="43"/>
    </location>
</feature>
<protein>
    <recommendedName>
        <fullName evidence="2">Metalloendopeptidase</fullName>
        <ecNumber evidence="2">3.4.24.-</ecNumber>
    </recommendedName>
</protein>
<dbReference type="PANTHER" id="PTHR10127">
    <property type="entry name" value="DISCOIDIN, CUB, EGF, LAMININ , AND ZINC METALLOPROTEASE DOMAIN CONTAINING"/>
    <property type="match status" value="1"/>
</dbReference>
<dbReference type="Pfam" id="PF01400">
    <property type="entry name" value="Astacin"/>
    <property type="match status" value="1"/>
</dbReference>
<keyword evidence="6" id="KW-1185">Reference proteome</keyword>
<dbReference type="Proteomes" id="UP000299102">
    <property type="component" value="Unassembled WGS sequence"/>
</dbReference>
<dbReference type="SMART" id="SM00235">
    <property type="entry name" value="ZnMc"/>
    <property type="match status" value="1"/>
</dbReference>
<feature type="binding site" evidence="1">
    <location>
        <position position="237"/>
    </location>
    <ligand>
        <name>Zn(2+)</name>
        <dbReference type="ChEBI" id="CHEBI:29105"/>
        <note>catalytic</note>
    </ligand>
</feature>
<accession>A0A4C1TC31</accession>
<comment type="cofactor">
    <cofactor evidence="1 2">
        <name>Zn(2+)</name>
        <dbReference type="ChEBI" id="CHEBI:29105"/>
    </cofactor>
    <text evidence="1 2">Binds 1 zinc ion per subunit.</text>
</comment>
<evidence type="ECO:0000313" key="6">
    <source>
        <dbReference type="Proteomes" id="UP000299102"/>
    </source>
</evidence>
<dbReference type="InterPro" id="IPR024079">
    <property type="entry name" value="MetalloPept_cat_dom_sf"/>
</dbReference>
<comment type="caution">
    <text evidence="5">The sequence shown here is derived from an EMBL/GenBank/DDBJ whole genome shotgun (WGS) entry which is preliminary data.</text>
</comment>
<feature type="compositionally biased region" description="Polar residues" evidence="3">
    <location>
        <begin position="563"/>
        <end position="575"/>
    </location>
</feature>
<dbReference type="GO" id="GO:0006508">
    <property type="term" value="P:proteolysis"/>
    <property type="evidence" value="ECO:0007669"/>
    <property type="project" value="UniProtKB-KW"/>
</dbReference>
<feature type="domain" description="Peptidase M12A" evidence="4">
    <location>
        <begin position="74"/>
        <end position="338"/>
    </location>
</feature>
<proteinExistence type="predicted"/>
<keyword evidence="1 2" id="KW-0378">Hydrolase</keyword>
<dbReference type="STRING" id="151549.A0A4C1TC31"/>
<reference evidence="5 6" key="1">
    <citation type="journal article" date="2019" name="Commun. Biol.">
        <title>The bagworm genome reveals a unique fibroin gene that provides high tensile strength.</title>
        <authorList>
            <person name="Kono N."/>
            <person name="Nakamura H."/>
            <person name="Ohtoshi R."/>
            <person name="Tomita M."/>
            <person name="Numata K."/>
            <person name="Arakawa K."/>
        </authorList>
    </citation>
    <scope>NUCLEOTIDE SEQUENCE [LARGE SCALE GENOMIC DNA]</scope>
</reference>
<evidence type="ECO:0000313" key="5">
    <source>
        <dbReference type="EMBL" id="GBP12079.1"/>
    </source>
</evidence>
<keyword evidence="1 2" id="KW-0645">Protease</keyword>
<dbReference type="SUPFAM" id="SSF55486">
    <property type="entry name" value="Metalloproteases ('zincins'), catalytic domain"/>
    <property type="match status" value="1"/>
</dbReference>
<dbReference type="CDD" id="cd04280">
    <property type="entry name" value="ZnMc_astacin_like"/>
    <property type="match status" value="1"/>
</dbReference>
<name>A0A4C1TC31_EUMVA</name>
<feature type="compositionally biased region" description="Acidic residues" evidence="3">
    <location>
        <begin position="608"/>
        <end position="620"/>
    </location>
</feature>
<evidence type="ECO:0000256" key="3">
    <source>
        <dbReference type="SAM" id="MobiDB-lite"/>
    </source>
</evidence>
<dbReference type="GO" id="GO:0008270">
    <property type="term" value="F:zinc ion binding"/>
    <property type="evidence" value="ECO:0007669"/>
    <property type="project" value="UniProtKB-UniRule"/>
</dbReference>
<feature type="compositionally biased region" description="Basic and acidic residues" evidence="3">
    <location>
        <begin position="578"/>
        <end position="607"/>
    </location>
</feature>
<dbReference type="OrthoDB" id="291007at2759"/>
<dbReference type="PROSITE" id="PS51864">
    <property type="entry name" value="ASTACIN"/>
    <property type="match status" value="1"/>
</dbReference>
<feature type="region of interest" description="Disordered" evidence="3">
    <location>
        <begin position="533"/>
        <end position="638"/>
    </location>
</feature>
<dbReference type="AlphaFoldDB" id="A0A4C1TC31"/>
<feature type="compositionally biased region" description="Polar residues" evidence="3">
    <location>
        <begin position="317"/>
        <end position="326"/>
    </location>
</feature>
<evidence type="ECO:0000259" key="4">
    <source>
        <dbReference type="PROSITE" id="PS51864"/>
    </source>
</evidence>
<dbReference type="GO" id="GO:0004222">
    <property type="term" value="F:metalloendopeptidase activity"/>
    <property type="evidence" value="ECO:0007669"/>
    <property type="project" value="UniProtKB-UniRule"/>
</dbReference>
<dbReference type="EMBL" id="BGZK01000049">
    <property type="protein sequence ID" value="GBP12079.1"/>
    <property type="molecule type" value="Genomic_DNA"/>
</dbReference>
<evidence type="ECO:0000256" key="2">
    <source>
        <dbReference type="RuleBase" id="RU361183"/>
    </source>
</evidence>
<dbReference type="EC" id="3.4.24.-" evidence="2"/>
<keyword evidence="1 2" id="KW-0479">Metal-binding</keyword>
<evidence type="ECO:0000256" key="1">
    <source>
        <dbReference type="PROSITE-ProRule" id="PRU01211"/>
    </source>
</evidence>
<dbReference type="InterPro" id="IPR006026">
    <property type="entry name" value="Peptidase_Metallo"/>
</dbReference>
<dbReference type="PANTHER" id="PTHR10127:SF814">
    <property type="entry name" value="MEPRIN A SUBUNIT BETA"/>
    <property type="match status" value="1"/>
</dbReference>
<organism evidence="5 6">
    <name type="scientific">Eumeta variegata</name>
    <name type="common">Bagworm moth</name>
    <name type="synonym">Eumeta japonica</name>
    <dbReference type="NCBI Taxonomy" id="151549"/>
    <lineage>
        <taxon>Eukaryota</taxon>
        <taxon>Metazoa</taxon>
        <taxon>Ecdysozoa</taxon>
        <taxon>Arthropoda</taxon>
        <taxon>Hexapoda</taxon>
        <taxon>Insecta</taxon>
        <taxon>Pterygota</taxon>
        <taxon>Neoptera</taxon>
        <taxon>Endopterygota</taxon>
        <taxon>Lepidoptera</taxon>
        <taxon>Glossata</taxon>
        <taxon>Ditrysia</taxon>
        <taxon>Tineoidea</taxon>
        <taxon>Psychidae</taxon>
        <taxon>Oiketicinae</taxon>
        <taxon>Eumeta</taxon>
    </lineage>
</organism>
<keyword evidence="1 2" id="KW-0482">Metalloprotease</keyword>
<dbReference type="PRINTS" id="PR00480">
    <property type="entry name" value="ASTACIN"/>
</dbReference>
<feature type="compositionally biased region" description="Basic and acidic residues" evidence="3">
    <location>
        <begin position="533"/>
        <end position="561"/>
    </location>
</feature>
<dbReference type="InterPro" id="IPR001506">
    <property type="entry name" value="Peptidase_M12A"/>
</dbReference>
<feature type="active site" evidence="1">
    <location>
        <position position="238"/>
    </location>
</feature>
<feature type="binding site" evidence="1">
    <location>
        <position position="241"/>
    </location>
    <ligand>
        <name>Zn(2+)</name>
        <dbReference type="ChEBI" id="CHEBI:29105"/>
        <note>catalytic</note>
    </ligand>
</feature>
<dbReference type="Gene3D" id="3.40.390.10">
    <property type="entry name" value="Collagenase (Catalytic Domain)"/>
    <property type="match status" value="1"/>
</dbReference>
<dbReference type="InterPro" id="IPR034035">
    <property type="entry name" value="Astacin-like_dom"/>
</dbReference>
<feature type="region of interest" description="Disordered" evidence="3">
    <location>
        <begin position="307"/>
        <end position="365"/>
    </location>
</feature>
<sequence length="663" mass="75765">MMGSKIYDGTSVGPVSKMKESIQCSNGFDHDDDGDDEATDHAWEDSGRFEGDMILNKRQRKVIVEDIAEGLSRNGLRDTTKRWPNNEVIYYIQREHFMFRFCVSTGPGFMYRKPPGLCVEGSHLYAPKDRGSVSKGSRSMYPKILALCTRRPLHNKSVILDGEDQLSAIKEGIDDIARSSCIRFRPYRKGDRDAVVVQGNRRGCFSQVGYQGGYQVLNLSRRHPVSRGCFRHGTIVHEFLHALGFYHMQSSPDRDDYVDIKWENIVEPARHNFRKYNSFAVSDFGVGYDYDSVLHYSRRAFSSNGQDTIVPKESGASIGQRTGMSQKDSDKLNKMYCDAGSDSTADEEATTKRPNKRKNKPFQGRGLGYHQGKAVIIELPAAKTVQLSYSPMYPIFDDFSQPPQALSPTQFKGFRELLSIPEYIPIYVSDSNLYKINDSPKPFGQDMKFKEKFLKNDSTRVSEELQGKEKLNLKPENNSNIKTVKENKSQNVGQYDDALDEAFKRLEKIIHTHVYPSQPTHLKPYIERIKEENHTPERREHFSDIDKQRNVNEHHETHDSYNPDPNRSSVNSLSKNPIDLHNDNNSKSLIKNETETAKIERISYTKEMEEEETDAPEIEDVSSNFNNEKSNEVESVFDDSTASQYEADFDKRLASILDGYATF</sequence>
<gene>
    <name evidence="5" type="primary">nas-15</name>
    <name evidence="5" type="ORF">EVAR_5908_1</name>
</gene>
<feature type="binding site" evidence="1">
    <location>
        <position position="247"/>
    </location>
    <ligand>
        <name>Zn(2+)</name>
        <dbReference type="ChEBI" id="CHEBI:29105"/>
        <note>catalytic</note>
    </ligand>
</feature>
<keyword evidence="1 2" id="KW-0862">Zinc</keyword>